<organism evidence="1 2">
    <name type="scientific">Kipferlia bialata</name>
    <dbReference type="NCBI Taxonomy" id="797122"/>
    <lineage>
        <taxon>Eukaryota</taxon>
        <taxon>Metamonada</taxon>
        <taxon>Carpediemonas-like organisms</taxon>
        <taxon>Kipferlia</taxon>
    </lineage>
</organism>
<protein>
    <submittedName>
        <fullName evidence="1">Uncharacterized protein</fullName>
    </submittedName>
</protein>
<reference evidence="1 2" key="1">
    <citation type="journal article" date="2018" name="PLoS ONE">
        <title>The draft genome of Kipferlia bialata reveals reductive genome evolution in fornicate parasites.</title>
        <authorList>
            <person name="Tanifuji G."/>
            <person name="Takabayashi S."/>
            <person name="Kume K."/>
            <person name="Takagi M."/>
            <person name="Nakayama T."/>
            <person name="Kamikawa R."/>
            <person name="Inagaki Y."/>
            <person name="Hashimoto T."/>
        </authorList>
    </citation>
    <scope>NUCLEOTIDE SEQUENCE [LARGE SCALE GENOMIC DNA]</scope>
    <source>
        <strain evidence="1">NY0173</strain>
    </source>
</reference>
<dbReference type="EMBL" id="BDIP01008839">
    <property type="protein sequence ID" value="GCA64856.1"/>
    <property type="molecule type" value="Genomic_DNA"/>
</dbReference>
<feature type="non-terminal residue" evidence="1">
    <location>
        <position position="25"/>
    </location>
</feature>
<gene>
    <name evidence="1" type="ORF">KIPB_015581</name>
</gene>
<sequence length="25" mass="2956">MHTYHASLVCYTMDDTVRIVVRCIK</sequence>
<keyword evidence="2" id="KW-1185">Reference proteome</keyword>
<dbReference type="AlphaFoldDB" id="A0A391NY56"/>
<evidence type="ECO:0000313" key="2">
    <source>
        <dbReference type="Proteomes" id="UP000265618"/>
    </source>
</evidence>
<comment type="caution">
    <text evidence="1">The sequence shown here is derived from an EMBL/GenBank/DDBJ whole genome shotgun (WGS) entry which is preliminary data.</text>
</comment>
<evidence type="ECO:0000313" key="1">
    <source>
        <dbReference type="EMBL" id="GCA64856.1"/>
    </source>
</evidence>
<name>A0A391NY56_9EUKA</name>
<proteinExistence type="predicted"/>
<accession>A0A391NY56</accession>
<dbReference type="Proteomes" id="UP000265618">
    <property type="component" value="Unassembled WGS sequence"/>
</dbReference>